<dbReference type="Proteomes" id="UP000265566">
    <property type="component" value="Chromosome 5"/>
</dbReference>
<proteinExistence type="predicted"/>
<comment type="caution">
    <text evidence="1">The sequence shown here is derived from an EMBL/GenBank/DDBJ whole genome shotgun (WGS) entry which is preliminary data.</text>
</comment>
<sequence>MSMSLFHLCLCFSFTKQGLLLLCFFICANHGVSIYLWCQPWCFFICVNDDDSDRDGSADVR</sequence>
<dbReference type="AlphaFoldDB" id="A0A396HKI5"/>
<organism evidence="1">
    <name type="scientific">Medicago truncatula</name>
    <name type="common">Barrel medic</name>
    <name type="synonym">Medicago tribuloides</name>
    <dbReference type="NCBI Taxonomy" id="3880"/>
    <lineage>
        <taxon>Eukaryota</taxon>
        <taxon>Viridiplantae</taxon>
        <taxon>Streptophyta</taxon>
        <taxon>Embryophyta</taxon>
        <taxon>Tracheophyta</taxon>
        <taxon>Spermatophyta</taxon>
        <taxon>Magnoliopsida</taxon>
        <taxon>eudicotyledons</taxon>
        <taxon>Gunneridae</taxon>
        <taxon>Pentapetalae</taxon>
        <taxon>rosids</taxon>
        <taxon>fabids</taxon>
        <taxon>Fabales</taxon>
        <taxon>Fabaceae</taxon>
        <taxon>Papilionoideae</taxon>
        <taxon>50 kb inversion clade</taxon>
        <taxon>NPAAA clade</taxon>
        <taxon>Hologalegina</taxon>
        <taxon>IRL clade</taxon>
        <taxon>Trifolieae</taxon>
        <taxon>Medicago</taxon>
    </lineage>
</organism>
<reference evidence="1" key="1">
    <citation type="journal article" date="2018" name="Nat. Plants">
        <title>Whole-genome landscape of Medicago truncatula symbiotic genes.</title>
        <authorList>
            <person name="Pecrix Y."/>
            <person name="Gamas P."/>
            <person name="Carrere S."/>
        </authorList>
    </citation>
    <scope>NUCLEOTIDE SEQUENCE</scope>
    <source>
        <tissue evidence="1">Leaves</tissue>
    </source>
</reference>
<evidence type="ECO:0000313" key="1">
    <source>
        <dbReference type="EMBL" id="RHN53840.1"/>
    </source>
</evidence>
<dbReference type="EMBL" id="PSQE01000005">
    <property type="protein sequence ID" value="RHN53840.1"/>
    <property type="molecule type" value="Genomic_DNA"/>
</dbReference>
<dbReference type="Gramene" id="rna28793">
    <property type="protein sequence ID" value="RHN53840.1"/>
    <property type="gene ID" value="gene28793"/>
</dbReference>
<gene>
    <name evidence="1" type="ORF">MtrunA17_Chr5g0400211</name>
</gene>
<accession>A0A396HKI5</accession>
<protein>
    <submittedName>
        <fullName evidence="1">Uncharacterized protein</fullName>
    </submittedName>
</protein>
<name>A0A396HKI5_MEDTR</name>